<protein>
    <recommendedName>
        <fullName evidence="9">Carboxypeptidase</fullName>
        <ecNumber evidence="9">3.4.16.-</ecNumber>
    </recommendedName>
</protein>
<name>A0A078AVP5_STYLE</name>
<dbReference type="PROSITE" id="PS50026">
    <property type="entry name" value="EGF_3"/>
    <property type="match status" value="1"/>
</dbReference>
<dbReference type="InterPro" id="IPR018202">
    <property type="entry name" value="Ser_caboxypep_ser_AS"/>
</dbReference>
<dbReference type="InParanoid" id="A0A078AVP5"/>
<dbReference type="Gene3D" id="3.40.50.1820">
    <property type="entry name" value="alpha/beta hydrolase"/>
    <property type="match status" value="1"/>
</dbReference>
<keyword evidence="5 9" id="KW-0378">Hydrolase</keyword>
<keyword evidence="3 9" id="KW-0645">Protease</keyword>
<evidence type="ECO:0000256" key="1">
    <source>
        <dbReference type="ARBA" id="ARBA00009431"/>
    </source>
</evidence>
<evidence type="ECO:0000256" key="4">
    <source>
        <dbReference type="ARBA" id="ARBA00022729"/>
    </source>
</evidence>
<dbReference type="PRINTS" id="PR00724">
    <property type="entry name" value="CRBOXYPTASEC"/>
</dbReference>
<proteinExistence type="inferred from homology"/>
<dbReference type="CDD" id="cd00054">
    <property type="entry name" value="EGF_CA"/>
    <property type="match status" value="1"/>
</dbReference>
<gene>
    <name evidence="11" type="primary">Contig11388.g12172</name>
    <name evidence="11" type="ORF">STYLEM_14407</name>
</gene>
<keyword evidence="2 9" id="KW-0121">Carboxypeptidase</keyword>
<dbReference type="SUPFAM" id="SSF53474">
    <property type="entry name" value="alpha/beta-Hydrolases"/>
    <property type="match status" value="1"/>
</dbReference>
<keyword evidence="6 8" id="KW-1015">Disulfide bond</keyword>
<evidence type="ECO:0000256" key="8">
    <source>
        <dbReference type="PROSITE-ProRule" id="PRU00076"/>
    </source>
</evidence>
<feature type="chain" id="PRO_5006512644" description="Carboxypeptidase" evidence="9">
    <location>
        <begin position="19"/>
        <end position="676"/>
    </location>
</feature>
<dbReference type="Pfam" id="PF07974">
    <property type="entry name" value="EGF_2"/>
    <property type="match status" value="1"/>
</dbReference>
<comment type="similarity">
    <text evidence="1 9">Belongs to the peptidase S10 family.</text>
</comment>
<dbReference type="PROSITE" id="PS00131">
    <property type="entry name" value="CARBOXYPEPT_SER_SER"/>
    <property type="match status" value="1"/>
</dbReference>
<dbReference type="PROSITE" id="PS00022">
    <property type="entry name" value="EGF_1"/>
    <property type="match status" value="1"/>
</dbReference>
<evidence type="ECO:0000313" key="12">
    <source>
        <dbReference type="Proteomes" id="UP000039865"/>
    </source>
</evidence>
<dbReference type="InterPro" id="IPR029058">
    <property type="entry name" value="AB_hydrolase_fold"/>
</dbReference>
<evidence type="ECO:0000256" key="6">
    <source>
        <dbReference type="ARBA" id="ARBA00023157"/>
    </source>
</evidence>
<dbReference type="GO" id="GO:0006508">
    <property type="term" value="P:proteolysis"/>
    <property type="evidence" value="ECO:0007669"/>
    <property type="project" value="UniProtKB-KW"/>
</dbReference>
<dbReference type="EC" id="3.4.16.-" evidence="9"/>
<evidence type="ECO:0000256" key="5">
    <source>
        <dbReference type="ARBA" id="ARBA00022801"/>
    </source>
</evidence>
<dbReference type="Proteomes" id="UP000039865">
    <property type="component" value="Unassembled WGS sequence"/>
</dbReference>
<feature type="signal peptide" evidence="9">
    <location>
        <begin position="1"/>
        <end position="18"/>
    </location>
</feature>
<comment type="caution">
    <text evidence="8">Lacks conserved residue(s) required for the propagation of feature annotation.</text>
</comment>
<keyword evidence="8" id="KW-0245">EGF-like domain</keyword>
<dbReference type="InterPro" id="IPR013111">
    <property type="entry name" value="EGF_extracell"/>
</dbReference>
<feature type="domain" description="EGF-like" evidence="10">
    <location>
        <begin position="510"/>
        <end position="544"/>
    </location>
</feature>
<organism evidence="11 12">
    <name type="scientific">Stylonychia lemnae</name>
    <name type="common">Ciliate</name>
    <dbReference type="NCBI Taxonomy" id="5949"/>
    <lineage>
        <taxon>Eukaryota</taxon>
        <taxon>Sar</taxon>
        <taxon>Alveolata</taxon>
        <taxon>Ciliophora</taxon>
        <taxon>Intramacronucleata</taxon>
        <taxon>Spirotrichea</taxon>
        <taxon>Stichotrichia</taxon>
        <taxon>Sporadotrichida</taxon>
        <taxon>Oxytrichidae</taxon>
        <taxon>Stylonychinae</taxon>
        <taxon>Stylonychia</taxon>
    </lineage>
</organism>
<dbReference type="GO" id="GO:0004185">
    <property type="term" value="F:serine-type carboxypeptidase activity"/>
    <property type="evidence" value="ECO:0007669"/>
    <property type="project" value="UniProtKB-UniRule"/>
</dbReference>
<dbReference type="InterPro" id="IPR000742">
    <property type="entry name" value="EGF"/>
</dbReference>
<dbReference type="OrthoDB" id="312465at2759"/>
<evidence type="ECO:0000259" key="10">
    <source>
        <dbReference type="PROSITE" id="PS50026"/>
    </source>
</evidence>
<evidence type="ECO:0000256" key="2">
    <source>
        <dbReference type="ARBA" id="ARBA00022645"/>
    </source>
</evidence>
<dbReference type="EMBL" id="CCKQ01013640">
    <property type="protein sequence ID" value="CDW85332.1"/>
    <property type="molecule type" value="Genomic_DNA"/>
</dbReference>
<dbReference type="PROSITE" id="PS01186">
    <property type="entry name" value="EGF_2"/>
    <property type="match status" value="1"/>
</dbReference>
<feature type="disulfide bond" evidence="8">
    <location>
        <begin position="534"/>
        <end position="543"/>
    </location>
</feature>
<dbReference type="OMA" id="IHIDEYK"/>
<dbReference type="AlphaFoldDB" id="A0A078AVP5"/>
<keyword evidence="4 9" id="KW-0732">Signal</keyword>
<evidence type="ECO:0000256" key="7">
    <source>
        <dbReference type="ARBA" id="ARBA00023180"/>
    </source>
</evidence>
<reference evidence="11 12" key="1">
    <citation type="submission" date="2014-06" db="EMBL/GenBank/DDBJ databases">
        <authorList>
            <person name="Swart Estienne"/>
        </authorList>
    </citation>
    <scope>NUCLEOTIDE SEQUENCE [LARGE SCALE GENOMIC DNA]</scope>
    <source>
        <strain evidence="11 12">130c</strain>
    </source>
</reference>
<accession>A0A078AVP5</accession>
<keyword evidence="12" id="KW-1185">Reference proteome</keyword>
<evidence type="ECO:0000313" key="11">
    <source>
        <dbReference type="EMBL" id="CDW85332.1"/>
    </source>
</evidence>
<dbReference type="PANTHER" id="PTHR11802:SF3">
    <property type="entry name" value="RETINOID-INDUCIBLE SERINE CARBOXYPEPTIDASE"/>
    <property type="match status" value="1"/>
</dbReference>
<dbReference type="InterPro" id="IPR001563">
    <property type="entry name" value="Peptidase_S10"/>
</dbReference>
<keyword evidence="7" id="KW-0325">Glycoprotein</keyword>
<dbReference type="Pfam" id="PF00450">
    <property type="entry name" value="Peptidase_S10"/>
    <property type="match status" value="1"/>
</dbReference>
<sequence length="676" mass="78871">MQNLISLTLSLLLLSVKSNKYAEILKKDLNSNEIHQDIEDLQANFRQQHPQDPKCFENHHKIQYLPYWDKEVIEFPCMYAGTLNVSLQDTHDHNLFYWHFKNTSLTDPPLVFWMNGGPGSSSMFGLFLEHGPLKVTRTGEGMDDFSLGLNEKGSWLDIADLVYIDQPVGTGFSFGNFYIDRMETGAEHFVKFVTKFLKAYPEYKNREIYLSGESYAGKYLPHFTYKIALHNELERLTKKNNASIINLQATFIGDPFVSPIRQRTSTHLVAQGLHVIDRSNMGQVAALRKKCEESISEEWDLGSKVCGQTMDYIDTQAAGLYTYDGSAFDTDWQPLIDVIQDFLMKSNKKNLLYQALHVTKSYKTPIYERSSRRVSQSYDFEEMLDWSVYYDKCIEKKMKLIIYAGEYDQRDGPLTMIAWMKDLRNLQNSSGNFFNQSRKIYYYKDTNGSFQVGGYYRYDKDAEFTFLTVPKSGHFVPTTQLDMTKQMLKDFFENKRLVCHKSSQSECETSHVMCRAMNNCNSNGKCLDTGKCQCEHGFFGDDCTQKIQSLSISQEFQESYQMNGTHWYYFRLENKDNQILNDDEYFELRLSSQRLMDIYIKKDDKSEPTQFQNDMKFLKQQRLVISTQSFPMLRSSFIATVRVDGIDLFENKYHQHTLKASFRKFKKPQIDQILIQ</sequence>
<evidence type="ECO:0000256" key="9">
    <source>
        <dbReference type="RuleBase" id="RU361156"/>
    </source>
</evidence>
<dbReference type="PANTHER" id="PTHR11802">
    <property type="entry name" value="SERINE PROTEASE FAMILY S10 SERINE CARBOXYPEPTIDASE"/>
    <property type="match status" value="1"/>
</dbReference>
<evidence type="ECO:0000256" key="3">
    <source>
        <dbReference type="ARBA" id="ARBA00022670"/>
    </source>
</evidence>